<dbReference type="EMBL" id="BART01020828">
    <property type="protein sequence ID" value="GAG92796.1"/>
    <property type="molecule type" value="Genomic_DNA"/>
</dbReference>
<gene>
    <name evidence="1" type="ORF">S01H4_38600</name>
</gene>
<name>X1D8N2_9ZZZZ</name>
<reference evidence="1" key="1">
    <citation type="journal article" date="2014" name="Front. Microbiol.">
        <title>High frequency of phylogenetically diverse reductive dehalogenase-homologous genes in deep subseafloor sedimentary metagenomes.</title>
        <authorList>
            <person name="Kawai M."/>
            <person name="Futagami T."/>
            <person name="Toyoda A."/>
            <person name="Takaki Y."/>
            <person name="Nishi S."/>
            <person name="Hori S."/>
            <person name="Arai W."/>
            <person name="Tsubouchi T."/>
            <person name="Morono Y."/>
            <person name="Uchiyama I."/>
            <person name="Ito T."/>
            <person name="Fujiyama A."/>
            <person name="Inagaki F."/>
            <person name="Takami H."/>
        </authorList>
    </citation>
    <scope>NUCLEOTIDE SEQUENCE</scope>
    <source>
        <strain evidence="1">Expedition CK06-06</strain>
    </source>
</reference>
<organism evidence="1">
    <name type="scientific">marine sediment metagenome</name>
    <dbReference type="NCBI Taxonomy" id="412755"/>
    <lineage>
        <taxon>unclassified sequences</taxon>
        <taxon>metagenomes</taxon>
        <taxon>ecological metagenomes</taxon>
    </lineage>
</organism>
<comment type="caution">
    <text evidence="1">The sequence shown here is derived from an EMBL/GenBank/DDBJ whole genome shotgun (WGS) entry which is preliminary data.</text>
</comment>
<proteinExistence type="predicted"/>
<sequence length="31" mass="3642">WFAKKLIEEEKAIDEAVKTDELREPLPRSSL</sequence>
<evidence type="ECO:0000313" key="1">
    <source>
        <dbReference type="EMBL" id="GAG92796.1"/>
    </source>
</evidence>
<protein>
    <submittedName>
        <fullName evidence="1">Uncharacterized protein</fullName>
    </submittedName>
</protein>
<dbReference type="AlphaFoldDB" id="X1D8N2"/>
<accession>X1D8N2</accession>
<feature type="non-terminal residue" evidence="1">
    <location>
        <position position="1"/>
    </location>
</feature>